<feature type="domain" description="NIPSNAP" evidence="1">
    <location>
        <begin position="14"/>
        <end position="109"/>
    </location>
</feature>
<evidence type="ECO:0000313" key="3">
    <source>
        <dbReference type="Proteomes" id="UP000297839"/>
    </source>
</evidence>
<gene>
    <name evidence="2" type="ORF">EZ216_06905</name>
</gene>
<evidence type="ECO:0000259" key="1">
    <source>
        <dbReference type="Pfam" id="PF07978"/>
    </source>
</evidence>
<organism evidence="2 3">
    <name type="scientific">Ramlibacter humi</name>
    <dbReference type="NCBI Taxonomy" id="2530451"/>
    <lineage>
        <taxon>Bacteria</taxon>
        <taxon>Pseudomonadati</taxon>
        <taxon>Pseudomonadota</taxon>
        <taxon>Betaproteobacteria</taxon>
        <taxon>Burkholderiales</taxon>
        <taxon>Comamonadaceae</taxon>
        <taxon>Ramlibacter</taxon>
    </lineage>
</organism>
<dbReference type="InterPro" id="IPR011008">
    <property type="entry name" value="Dimeric_a/b-barrel"/>
</dbReference>
<dbReference type="AlphaFoldDB" id="A0A4Z0CEJ7"/>
<dbReference type="OrthoDB" id="9809695at2"/>
<evidence type="ECO:0000313" key="2">
    <source>
        <dbReference type="EMBL" id="TFZ08865.1"/>
    </source>
</evidence>
<dbReference type="InterPro" id="IPR012577">
    <property type="entry name" value="NIPSNAP"/>
</dbReference>
<keyword evidence="3" id="KW-1185">Reference proteome</keyword>
<dbReference type="Gene3D" id="3.30.70.100">
    <property type="match status" value="1"/>
</dbReference>
<dbReference type="SUPFAM" id="SSF54909">
    <property type="entry name" value="Dimeric alpha+beta barrel"/>
    <property type="match status" value="1"/>
</dbReference>
<dbReference type="RefSeq" id="WP_135248950.1">
    <property type="nucleotide sequence ID" value="NZ_SMLK01000001.1"/>
</dbReference>
<sequence length="243" mass="26639">MTATAPTTAEAAIVELRQYTLHPGRRDELVTLFDREFVEPQEALGMKVMGQFRDLDAPDRFVWLRGFRDRAARLHGLQSFYGGPVWAKHRDAANATMIDSDDVLLLRPAWPGAELRLREPRGDGNAPATGLLDAAVFHLARPADEALLQLARGPLSACLETGGALWTAWYVTDTTPNDFPRLPVREGTKVLAGFALFPDAAAFDAFAASGRWSREAAPLLAPWLQGAPELRRLAPTSRSAIRA</sequence>
<reference evidence="2 3" key="1">
    <citation type="submission" date="2019-03" db="EMBL/GenBank/DDBJ databases">
        <title>Ramlibacter sp. 18x22-1, whole genome shotgun sequence.</title>
        <authorList>
            <person name="Zhang X."/>
            <person name="Feng G."/>
            <person name="Zhu H."/>
        </authorList>
    </citation>
    <scope>NUCLEOTIDE SEQUENCE [LARGE SCALE GENOMIC DNA]</scope>
    <source>
        <strain evidence="2 3">18x22-1</strain>
    </source>
</reference>
<protein>
    <submittedName>
        <fullName evidence="2">NIPSNAP family protein</fullName>
    </submittedName>
</protein>
<dbReference type="Proteomes" id="UP000297839">
    <property type="component" value="Unassembled WGS sequence"/>
</dbReference>
<dbReference type="EMBL" id="SMLK01000001">
    <property type="protein sequence ID" value="TFZ08865.1"/>
    <property type="molecule type" value="Genomic_DNA"/>
</dbReference>
<proteinExistence type="predicted"/>
<dbReference type="Pfam" id="PF07978">
    <property type="entry name" value="NIPSNAP"/>
    <property type="match status" value="1"/>
</dbReference>
<comment type="caution">
    <text evidence="2">The sequence shown here is derived from an EMBL/GenBank/DDBJ whole genome shotgun (WGS) entry which is preliminary data.</text>
</comment>
<name>A0A4Z0CEJ7_9BURK</name>
<accession>A0A4Z0CEJ7</accession>